<keyword evidence="3" id="KW-1185">Reference proteome</keyword>
<feature type="domain" description="DUF5753" evidence="1">
    <location>
        <begin position="99"/>
        <end position="272"/>
    </location>
</feature>
<organism evidence="2 3">
    <name type="scientific">Lentzea sokolovensis</name>
    <dbReference type="NCBI Taxonomy" id="3095429"/>
    <lineage>
        <taxon>Bacteria</taxon>
        <taxon>Bacillati</taxon>
        <taxon>Actinomycetota</taxon>
        <taxon>Actinomycetes</taxon>
        <taxon>Pseudonocardiales</taxon>
        <taxon>Pseudonocardiaceae</taxon>
        <taxon>Lentzea</taxon>
    </lineage>
</organism>
<evidence type="ECO:0000313" key="3">
    <source>
        <dbReference type="Proteomes" id="UP001285352"/>
    </source>
</evidence>
<dbReference type="CDD" id="cd00093">
    <property type="entry name" value="HTH_XRE"/>
    <property type="match status" value="1"/>
</dbReference>
<comment type="caution">
    <text evidence="2">The sequence shown here is derived from an EMBL/GenBank/DDBJ whole genome shotgun (WGS) entry which is preliminary data.</text>
</comment>
<gene>
    <name evidence="2" type="ORF">SK854_13085</name>
</gene>
<dbReference type="EMBL" id="JAXAVU010000007">
    <property type="protein sequence ID" value="MDX8143055.1"/>
    <property type="molecule type" value="Genomic_DNA"/>
</dbReference>
<dbReference type="InterPro" id="IPR001387">
    <property type="entry name" value="Cro/C1-type_HTH"/>
</dbReference>
<dbReference type="InterPro" id="IPR043917">
    <property type="entry name" value="DUF5753"/>
</dbReference>
<dbReference type="Pfam" id="PF13560">
    <property type="entry name" value="HTH_31"/>
    <property type="match status" value="1"/>
</dbReference>
<name>A0ABU4UUU8_9PSEU</name>
<reference evidence="2 3" key="2">
    <citation type="submission" date="2023-11" db="EMBL/GenBank/DDBJ databases">
        <authorList>
            <person name="Lara A.C."/>
            <person name="Chronakova A."/>
        </authorList>
    </citation>
    <scope>NUCLEOTIDE SEQUENCE [LARGE SCALE GENOMIC DNA]</scope>
    <source>
        <strain evidence="2 3">BCCO 10_0061</strain>
    </source>
</reference>
<accession>A0ABU4UUU8</accession>
<evidence type="ECO:0000259" key="1">
    <source>
        <dbReference type="Pfam" id="PF19054"/>
    </source>
</evidence>
<evidence type="ECO:0000313" key="2">
    <source>
        <dbReference type="EMBL" id="MDX8143055.1"/>
    </source>
</evidence>
<dbReference type="Pfam" id="PF19054">
    <property type="entry name" value="DUF5753"/>
    <property type="match status" value="1"/>
</dbReference>
<protein>
    <submittedName>
        <fullName evidence="2">Helix-turn-helix transcriptional regulator</fullName>
    </submittedName>
</protein>
<dbReference type="RefSeq" id="WP_319975340.1">
    <property type="nucleotide sequence ID" value="NZ_JAXAVU010000007.1"/>
</dbReference>
<reference evidence="2 3" key="1">
    <citation type="submission" date="2023-11" db="EMBL/GenBank/DDBJ databases">
        <title>Lentzea sokolovensis, sp. nov., Lentzea kristufkii, sp. nov., and Lentzea miocenensis, sp. nov., rare actinobacteria from Sokolov Coal Basin, Miocene lacustrine sediment, Czech Republic.</title>
        <authorList>
            <person name="Lara A."/>
            <person name="Kotroba L."/>
            <person name="Nouioui I."/>
            <person name="Neumann-Schaal M."/>
            <person name="Mast Y."/>
            <person name="Chronakova A."/>
        </authorList>
    </citation>
    <scope>NUCLEOTIDE SEQUENCE [LARGE SCALE GENOMIC DNA]</scope>
    <source>
        <strain evidence="2 3">BCCO 10_0061</strain>
    </source>
</reference>
<proteinExistence type="predicted"/>
<sequence length="276" mass="30984">MPKRFSTARGREFGDAVRAALSATGMTAREICEKIDWDPGKLSDLMNGKGGCSEVDVAILLSFCRIAPEEREHLLRLFRQTDTKDWWQQHGATQPIRPRTFIEHLQKAKKFIAWSPLAISGLLQLPDYTRAVCLAAGKGKPAEIEERVAIRQSMQEVFRQRLDCVFYVHEQVLLLPVGGHEVLRAQLHHLLEMWVRPYIDIRVVPTAAGAHAGLAGSFSLMEFDRIEKVVFVEAENSSLVIEAPVAVEGYSDVLTSLEKIALDAEESRKRISKHAT</sequence>
<dbReference type="Proteomes" id="UP001285352">
    <property type="component" value="Unassembled WGS sequence"/>
</dbReference>